<name>A0A8S0W8A0_CYCAE</name>
<dbReference type="PROSITE" id="PS01360">
    <property type="entry name" value="ZF_MYND_1"/>
    <property type="match status" value="1"/>
</dbReference>
<proteinExistence type="predicted"/>
<dbReference type="PROSITE" id="PS50865">
    <property type="entry name" value="ZF_MYND_2"/>
    <property type="match status" value="1"/>
</dbReference>
<evidence type="ECO:0000259" key="5">
    <source>
        <dbReference type="PROSITE" id="PS50865"/>
    </source>
</evidence>
<protein>
    <recommendedName>
        <fullName evidence="5">MYND-type domain-containing protein</fullName>
    </recommendedName>
</protein>
<dbReference type="GO" id="GO:0008270">
    <property type="term" value="F:zinc ion binding"/>
    <property type="evidence" value="ECO:0007669"/>
    <property type="project" value="UniProtKB-KW"/>
</dbReference>
<dbReference type="InterPro" id="IPR002893">
    <property type="entry name" value="Znf_MYND"/>
</dbReference>
<dbReference type="Proteomes" id="UP000467700">
    <property type="component" value="Unassembled WGS sequence"/>
</dbReference>
<keyword evidence="2 4" id="KW-0863">Zinc-finger</keyword>
<accession>A0A8S0W8A0</accession>
<dbReference type="EMBL" id="CACVBS010000032">
    <property type="protein sequence ID" value="CAA7261136.1"/>
    <property type="molecule type" value="Genomic_DNA"/>
</dbReference>
<keyword evidence="1" id="KW-0479">Metal-binding</keyword>
<keyword evidence="7" id="KW-1185">Reference proteome</keyword>
<reference evidence="6 7" key="1">
    <citation type="submission" date="2020-01" db="EMBL/GenBank/DDBJ databases">
        <authorList>
            <person name="Gupta K D."/>
        </authorList>
    </citation>
    <scope>NUCLEOTIDE SEQUENCE [LARGE SCALE GENOMIC DNA]</scope>
</reference>
<comment type="caution">
    <text evidence="6">The sequence shown here is derived from an EMBL/GenBank/DDBJ whole genome shotgun (WGS) entry which is preliminary data.</text>
</comment>
<evidence type="ECO:0000256" key="4">
    <source>
        <dbReference type="PROSITE-ProRule" id="PRU00134"/>
    </source>
</evidence>
<dbReference type="OrthoDB" id="3017086at2759"/>
<evidence type="ECO:0000256" key="3">
    <source>
        <dbReference type="ARBA" id="ARBA00022833"/>
    </source>
</evidence>
<dbReference type="SUPFAM" id="SSF144232">
    <property type="entry name" value="HIT/MYND zinc finger-like"/>
    <property type="match status" value="1"/>
</dbReference>
<evidence type="ECO:0000313" key="7">
    <source>
        <dbReference type="Proteomes" id="UP000467700"/>
    </source>
</evidence>
<evidence type="ECO:0000256" key="2">
    <source>
        <dbReference type="ARBA" id="ARBA00022771"/>
    </source>
</evidence>
<evidence type="ECO:0000256" key="1">
    <source>
        <dbReference type="ARBA" id="ARBA00022723"/>
    </source>
</evidence>
<gene>
    <name evidence="6" type="ORF">AAE3_LOCUS3376</name>
</gene>
<organism evidence="6 7">
    <name type="scientific">Cyclocybe aegerita</name>
    <name type="common">Black poplar mushroom</name>
    <name type="synonym">Agrocybe aegerita</name>
    <dbReference type="NCBI Taxonomy" id="1973307"/>
    <lineage>
        <taxon>Eukaryota</taxon>
        <taxon>Fungi</taxon>
        <taxon>Dikarya</taxon>
        <taxon>Basidiomycota</taxon>
        <taxon>Agaricomycotina</taxon>
        <taxon>Agaricomycetes</taxon>
        <taxon>Agaricomycetidae</taxon>
        <taxon>Agaricales</taxon>
        <taxon>Agaricineae</taxon>
        <taxon>Bolbitiaceae</taxon>
        <taxon>Cyclocybe</taxon>
    </lineage>
</organism>
<feature type="domain" description="MYND-type" evidence="5">
    <location>
        <begin position="16"/>
        <end position="56"/>
    </location>
</feature>
<dbReference type="AlphaFoldDB" id="A0A8S0W8A0"/>
<dbReference type="Pfam" id="PF01753">
    <property type="entry name" value="zf-MYND"/>
    <property type="match status" value="1"/>
</dbReference>
<sequence length="186" mass="21084">MPSVQLKPGAQSLKQCQHCFRSDSKEQPLLSCSCKRAHYCNQACQRANWKQHKPNCETNRNTRKAMRERDQALGPANDGVTFEQAEKVFTKWIQVFKPVLTVALVNALELQAHLNRCFTHVLVMNLSRTFTASTTLRTDAQIAKAFKLEDTFVVSIEEALRTIPNDELRLGLRSGIDGVIERAKEI</sequence>
<keyword evidence="3" id="KW-0862">Zinc</keyword>
<evidence type="ECO:0000313" key="6">
    <source>
        <dbReference type="EMBL" id="CAA7261136.1"/>
    </source>
</evidence>
<dbReference type="Gene3D" id="6.10.140.2220">
    <property type="match status" value="1"/>
</dbReference>